<dbReference type="Gene3D" id="2.60.40.1880">
    <property type="entry name" value="Invasion associated locus B (IalB) protein"/>
    <property type="match status" value="1"/>
</dbReference>
<dbReference type="EMBL" id="JANFPI010000001">
    <property type="protein sequence ID" value="MCX8995973.1"/>
    <property type="molecule type" value="Genomic_DNA"/>
</dbReference>
<keyword evidence="2" id="KW-0732">Signal</keyword>
<feature type="region of interest" description="Disordered" evidence="1">
    <location>
        <begin position="23"/>
        <end position="50"/>
    </location>
</feature>
<accession>A0AAE3MVJ2</accession>
<protein>
    <submittedName>
        <fullName evidence="3">Invasion associated locus B family protein</fullName>
    </submittedName>
</protein>
<sequence length="204" mass="21341">MRKHLLAAATVLLVTASAQTTTLAQDAPDDAEPAPGATRTGRLPSAQDAGGEILRFPGGATAITETHDDWTVLCEALASGRSCVASQTLGTKESRRPILSAEVSAKPQGAANMLLTMPFGLDLRQGVRLNLDGEKLVVTLPFSVCPEQGCLVSIDIDQSELAQFKAGNAIQLTAIPADSEEPLTFTVSLKGFASALDRSIDLVK</sequence>
<organism evidence="3 4">
    <name type="scientific">Ectorhizobium quercum</name>
    <dbReference type="NCBI Taxonomy" id="2965071"/>
    <lineage>
        <taxon>Bacteria</taxon>
        <taxon>Pseudomonadati</taxon>
        <taxon>Pseudomonadota</taxon>
        <taxon>Alphaproteobacteria</taxon>
        <taxon>Hyphomicrobiales</taxon>
        <taxon>Rhizobiaceae</taxon>
        <taxon>Ectorhizobium</taxon>
    </lineage>
</organism>
<reference evidence="3" key="1">
    <citation type="submission" date="2022-07" db="EMBL/GenBank/DDBJ databases">
        <title>Ectorhizobium quercum gen.nov., sp. nov.</title>
        <authorList>
            <person name="Ma T."/>
            <person name="Li Y."/>
        </authorList>
    </citation>
    <scope>NUCLEOTIDE SEQUENCE</scope>
    <source>
        <strain evidence="3">BDR2-2</strain>
    </source>
</reference>
<dbReference type="InterPro" id="IPR010642">
    <property type="entry name" value="Invasion_prot_B"/>
</dbReference>
<gene>
    <name evidence="3" type="ORF">NOF55_02535</name>
</gene>
<dbReference type="RefSeq" id="WP_306409736.1">
    <property type="nucleotide sequence ID" value="NZ_JANFPI010000001.1"/>
</dbReference>
<evidence type="ECO:0000256" key="1">
    <source>
        <dbReference type="SAM" id="MobiDB-lite"/>
    </source>
</evidence>
<feature type="chain" id="PRO_5042128289" evidence="2">
    <location>
        <begin position="21"/>
        <end position="204"/>
    </location>
</feature>
<name>A0AAE3MVJ2_9HYPH</name>
<dbReference type="InterPro" id="IPR038696">
    <property type="entry name" value="IalB_sf"/>
</dbReference>
<evidence type="ECO:0000313" key="3">
    <source>
        <dbReference type="EMBL" id="MCX8995973.1"/>
    </source>
</evidence>
<dbReference type="Proteomes" id="UP001208771">
    <property type="component" value="Unassembled WGS sequence"/>
</dbReference>
<dbReference type="AlphaFoldDB" id="A0AAE3MVJ2"/>
<keyword evidence="4" id="KW-1185">Reference proteome</keyword>
<evidence type="ECO:0000313" key="4">
    <source>
        <dbReference type="Proteomes" id="UP001208771"/>
    </source>
</evidence>
<comment type="caution">
    <text evidence="3">The sequence shown here is derived from an EMBL/GenBank/DDBJ whole genome shotgun (WGS) entry which is preliminary data.</text>
</comment>
<dbReference type="Pfam" id="PF06776">
    <property type="entry name" value="IalB"/>
    <property type="match status" value="1"/>
</dbReference>
<feature type="signal peptide" evidence="2">
    <location>
        <begin position="1"/>
        <end position="20"/>
    </location>
</feature>
<proteinExistence type="predicted"/>
<evidence type="ECO:0000256" key="2">
    <source>
        <dbReference type="SAM" id="SignalP"/>
    </source>
</evidence>